<dbReference type="Proteomes" id="UP000824533">
    <property type="component" value="Linkage Group LG04"/>
</dbReference>
<evidence type="ECO:0000313" key="1">
    <source>
        <dbReference type="EMBL" id="KAJ0182037.1"/>
    </source>
</evidence>
<reference evidence="1 2" key="1">
    <citation type="journal article" date="2021" name="Front. Genet.">
        <title>Chromosome-Level Genome Assembly Reveals Significant Gene Expansion in the Toll and IMD Signaling Pathways of Dendrolimus kikuchii.</title>
        <authorList>
            <person name="Zhou J."/>
            <person name="Wu P."/>
            <person name="Xiong Z."/>
            <person name="Liu N."/>
            <person name="Zhao N."/>
            <person name="Ji M."/>
            <person name="Qiu Y."/>
            <person name="Yang B."/>
        </authorList>
    </citation>
    <scope>NUCLEOTIDE SEQUENCE [LARGE SCALE GENOMIC DNA]</scope>
    <source>
        <strain evidence="1">Ann1</strain>
    </source>
</reference>
<gene>
    <name evidence="1" type="ORF">K1T71_002759</name>
</gene>
<dbReference type="EMBL" id="CM034390">
    <property type="protein sequence ID" value="KAJ0182037.1"/>
    <property type="molecule type" value="Genomic_DNA"/>
</dbReference>
<protein>
    <submittedName>
        <fullName evidence="1">Uncharacterized protein</fullName>
    </submittedName>
</protein>
<accession>A0ACC1DEL0</accession>
<name>A0ACC1DEL0_9NEOP</name>
<evidence type="ECO:0000313" key="2">
    <source>
        <dbReference type="Proteomes" id="UP000824533"/>
    </source>
</evidence>
<comment type="caution">
    <text evidence="1">The sequence shown here is derived from an EMBL/GenBank/DDBJ whole genome shotgun (WGS) entry which is preliminary data.</text>
</comment>
<keyword evidence="2" id="KW-1185">Reference proteome</keyword>
<sequence length="132" mass="14701">MHVVAYTCVVEINVPGSNCNLNCDEYKRTPGSGVVRNLIYPRLPPFATLPPSERYHGRIVYVPHRHYYTVVGYIQRPAAPQHTVRNEIKTSYTQKRIPEQKPAPLNGPRLRELGGCTRCGGSQGRVAGCGAR</sequence>
<organism evidence="1 2">
    <name type="scientific">Dendrolimus kikuchii</name>
    <dbReference type="NCBI Taxonomy" id="765133"/>
    <lineage>
        <taxon>Eukaryota</taxon>
        <taxon>Metazoa</taxon>
        <taxon>Ecdysozoa</taxon>
        <taxon>Arthropoda</taxon>
        <taxon>Hexapoda</taxon>
        <taxon>Insecta</taxon>
        <taxon>Pterygota</taxon>
        <taxon>Neoptera</taxon>
        <taxon>Endopterygota</taxon>
        <taxon>Lepidoptera</taxon>
        <taxon>Glossata</taxon>
        <taxon>Ditrysia</taxon>
        <taxon>Bombycoidea</taxon>
        <taxon>Lasiocampidae</taxon>
        <taxon>Dendrolimus</taxon>
    </lineage>
</organism>
<proteinExistence type="predicted"/>